<dbReference type="Proteomes" id="UP000663828">
    <property type="component" value="Unassembled WGS sequence"/>
</dbReference>
<feature type="compositionally biased region" description="Polar residues" evidence="1">
    <location>
        <begin position="186"/>
        <end position="206"/>
    </location>
</feature>
<gene>
    <name evidence="2" type="ORF">EDS130_LOCUS18040</name>
    <name evidence="3" type="ORF">XAT740_LOCUS22560</name>
</gene>
<keyword evidence="4" id="KW-1185">Reference proteome</keyword>
<dbReference type="EMBL" id="CAJNOR010001668">
    <property type="protein sequence ID" value="CAF1180746.1"/>
    <property type="molecule type" value="Genomic_DNA"/>
</dbReference>
<comment type="caution">
    <text evidence="3">The sequence shown here is derived from an EMBL/GenBank/DDBJ whole genome shotgun (WGS) entry which is preliminary data.</text>
</comment>
<reference evidence="3" key="1">
    <citation type="submission" date="2021-02" db="EMBL/GenBank/DDBJ databases">
        <authorList>
            <person name="Nowell W R."/>
        </authorList>
    </citation>
    <scope>NUCLEOTIDE SEQUENCE</scope>
</reference>
<evidence type="ECO:0000313" key="2">
    <source>
        <dbReference type="EMBL" id="CAF1063387.1"/>
    </source>
</evidence>
<dbReference type="Proteomes" id="UP000663852">
    <property type="component" value="Unassembled WGS sequence"/>
</dbReference>
<evidence type="ECO:0000256" key="1">
    <source>
        <dbReference type="SAM" id="MobiDB-lite"/>
    </source>
</evidence>
<name>A0A814UXW9_ADIRI</name>
<protein>
    <submittedName>
        <fullName evidence="3">Uncharacterized protein</fullName>
    </submittedName>
</protein>
<evidence type="ECO:0000313" key="4">
    <source>
        <dbReference type="Proteomes" id="UP000663828"/>
    </source>
</evidence>
<sequence length="218" mass="25363">MADVSIRDVFLSMQLPPVDEIVATSKTDFRTIRKSRRSCYRSYHVPKAEETTDTSNNLLDELIEIMHVKNEHLKEHLHQENQAIEDLLCKKREIDLWRQLTNLVILPSNRKKSLDEQLIAYDLTEKKTVEFHKDQNESAQLKTWNYIGRHLTDNLIENVFRDSNNININNASTGHHAIKKARRTNDGTQKMRPSTSKATTISTALPTKNKRATRRSRM</sequence>
<feature type="region of interest" description="Disordered" evidence="1">
    <location>
        <begin position="180"/>
        <end position="218"/>
    </location>
</feature>
<organism evidence="3 4">
    <name type="scientific">Adineta ricciae</name>
    <name type="common">Rotifer</name>
    <dbReference type="NCBI Taxonomy" id="249248"/>
    <lineage>
        <taxon>Eukaryota</taxon>
        <taxon>Metazoa</taxon>
        <taxon>Spiralia</taxon>
        <taxon>Gnathifera</taxon>
        <taxon>Rotifera</taxon>
        <taxon>Eurotatoria</taxon>
        <taxon>Bdelloidea</taxon>
        <taxon>Adinetida</taxon>
        <taxon>Adinetidae</taxon>
        <taxon>Adineta</taxon>
    </lineage>
</organism>
<evidence type="ECO:0000313" key="3">
    <source>
        <dbReference type="EMBL" id="CAF1180746.1"/>
    </source>
</evidence>
<dbReference type="OrthoDB" id="10025602at2759"/>
<dbReference type="EMBL" id="CAJNOJ010000083">
    <property type="protein sequence ID" value="CAF1063387.1"/>
    <property type="molecule type" value="Genomic_DNA"/>
</dbReference>
<dbReference type="AlphaFoldDB" id="A0A814UXW9"/>
<proteinExistence type="predicted"/>
<accession>A0A814UXW9</accession>
<feature type="compositionally biased region" description="Basic residues" evidence="1">
    <location>
        <begin position="208"/>
        <end position="218"/>
    </location>
</feature>